<reference evidence="8" key="2">
    <citation type="submission" date="2016-01" db="EMBL/GenBank/DDBJ databases">
        <title>Draft Genome Sequence of Paenibacillus amylolyticus Heshi-A3 that Was Isolated from Fermented Rice Bran with Aging Salted Mackerel, Which Was Named Heshiko as Traditional Fermented Seafood in Japan.</title>
        <authorList>
            <person name="Akuzawa S."/>
            <person name="Nakagawa J."/>
            <person name="Kanekatsu T."/>
            <person name="Kubota E."/>
            <person name="Ohtake R."/>
            <person name="Suzuki T."/>
            <person name="Kanesaki Y."/>
        </authorList>
    </citation>
    <scope>NUCLEOTIDE SEQUENCE [LARGE SCALE GENOMIC DNA]</scope>
    <source>
        <strain evidence="8">Heshi-A3</strain>
    </source>
</reference>
<name>A0A117I1V3_PAEAM</name>
<evidence type="ECO:0000256" key="3">
    <source>
        <dbReference type="ARBA" id="ARBA00022692"/>
    </source>
</evidence>
<dbReference type="InterPro" id="IPR003740">
    <property type="entry name" value="YitT"/>
</dbReference>
<feature type="transmembrane region" description="Helical" evidence="6">
    <location>
        <begin position="184"/>
        <end position="203"/>
    </location>
</feature>
<comment type="caution">
    <text evidence="7">The sequence shown here is derived from an EMBL/GenBank/DDBJ whole genome shotgun (WGS) entry which is preliminary data.</text>
</comment>
<dbReference type="EMBL" id="BCNV01000001">
    <property type="protein sequence ID" value="GAS82847.1"/>
    <property type="molecule type" value="Genomic_DNA"/>
</dbReference>
<dbReference type="PANTHER" id="PTHR33545:SF10">
    <property type="entry name" value="UPF0750 MEMBRANE PROTEIN YPJC"/>
    <property type="match status" value="1"/>
</dbReference>
<keyword evidence="2" id="KW-1003">Cell membrane</keyword>
<feature type="transmembrane region" description="Helical" evidence="6">
    <location>
        <begin position="55"/>
        <end position="77"/>
    </location>
</feature>
<organism evidence="7 8">
    <name type="scientific">Paenibacillus amylolyticus</name>
    <dbReference type="NCBI Taxonomy" id="1451"/>
    <lineage>
        <taxon>Bacteria</taxon>
        <taxon>Bacillati</taxon>
        <taxon>Bacillota</taxon>
        <taxon>Bacilli</taxon>
        <taxon>Bacillales</taxon>
        <taxon>Paenibacillaceae</taxon>
        <taxon>Paenibacillus</taxon>
    </lineage>
</organism>
<evidence type="ECO:0000256" key="5">
    <source>
        <dbReference type="ARBA" id="ARBA00023136"/>
    </source>
</evidence>
<proteinExistence type="predicted"/>
<feature type="transmembrane region" description="Helical" evidence="6">
    <location>
        <begin position="15"/>
        <end position="35"/>
    </location>
</feature>
<evidence type="ECO:0000313" key="7">
    <source>
        <dbReference type="EMBL" id="GAS82847.1"/>
    </source>
</evidence>
<accession>A0A117I1V3</accession>
<feature type="transmembrane region" description="Helical" evidence="6">
    <location>
        <begin position="114"/>
        <end position="138"/>
    </location>
</feature>
<evidence type="ECO:0000256" key="1">
    <source>
        <dbReference type="ARBA" id="ARBA00004651"/>
    </source>
</evidence>
<gene>
    <name evidence="7" type="ORF">PAHA3_2921</name>
</gene>
<dbReference type="RefSeq" id="WP_062835314.1">
    <property type="nucleotide sequence ID" value="NZ_BCNV01000001.1"/>
</dbReference>
<evidence type="ECO:0000256" key="4">
    <source>
        <dbReference type="ARBA" id="ARBA00022989"/>
    </source>
</evidence>
<dbReference type="Proteomes" id="UP000069697">
    <property type="component" value="Unassembled WGS sequence"/>
</dbReference>
<dbReference type="Pfam" id="PF02588">
    <property type="entry name" value="YitT_membrane"/>
    <property type="match status" value="1"/>
</dbReference>
<evidence type="ECO:0000256" key="6">
    <source>
        <dbReference type="SAM" id="Phobius"/>
    </source>
</evidence>
<sequence>MKRTSLTLQHVKTEAIKFAIMLLGTFILAFAYYHINFQNHLSEGGFVGLALLGKYATGLSPAIGMLLLDIPVMILAWFLKGWKFMIQALLGVGAFSLFYDGFERYSTLVMSFNGNLWIPAVLSGVLTGVGAGIVLRFGGATGGDDILAVLVSRWKGWKLGTVFFVSDAFVLGLSLFFLPVKETLYTILAVWIASKVITYVVSVPARGTVVTTSAVKLPMPSAAAKAVNAAAVSQRTTVARGVSH</sequence>
<evidence type="ECO:0000313" key="8">
    <source>
        <dbReference type="Proteomes" id="UP000069697"/>
    </source>
</evidence>
<evidence type="ECO:0000256" key="2">
    <source>
        <dbReference type="ARBA" id="ARBA00022475"/>
    </source>
</evidence>
<feature type="transmembrane region" description="Helical" evidence="6">
    <location>
        <begin position="84"/>
        <end position="102"/>
    </location>
</feature>
<comment type="subcellular location">
    <subcellularLocation>
        <location evidence="1">Cell membrane</location>
        <topology evidence="1">Multi-pass membrane protein</topology>
    </subcellularLocation>
</comment>
<dbReference type="AlphaFoldDB" id="A0A117I1V3"/>
<keyword evidence="4 6" id="KW-1133">Transmembrane helix</keyword>
<reference evidence="7 8" key="1">
    <citation type="journal article" date="2016" name="Genome Announc.">
        <title>Draft Genome Sequence of Paenibacillus amylolyticus Heshi-A3, Isolated from Fermented Rice Bran in a Japanese Fermented Seafood Dish.</title>
        <authorList>
            <person name="Akuzawa S."/>
            <person name="Nagaoka J."/>
            <person name="Kanekatsu M."/>
            <person name="Kubota E."/>
            <person name="Ohtake R."/>
            <person name="Suzuki T."/>
            <person name="Kanesaki Y."/>
        </authorList>
    </citation>
    <scope>NUCLEOTIDE SEQUENCE [LARGE SCALE GENOMIC DNA]</scope>
    <source>
        <strain evidence="7 8">Heshi-A3</strain>
    </source>
</reference>
<keyword evidence="5 6" id="KW-0472">Membrane</keyword>
<keyword evidence="3 6" id="KW-0812">Transmembrane</keyword>
<feature type="transmembrane region" description="Helical" evidence="6">
    <location>
        <begin position="159"/>
        <end position="178"/>
    </location>
</feature>
<protein>
    <recommendedName>
        <fullName evidence="9">YitT family protein</fullName>
    </recommendedName>
</protein>
<dbReference type="GO" id="GO:0005886">
    <property type="term" value="C:plasma membrane"/>
    <property type="evidence" value="ECO:0007669"/>
    <property type="project" value="UniProtKB-SubCell"/>
</dbReference>
<dbReference type="InterPro" id="IPR051461">
    <property type="entry name" value="UPF0750_membrane"/>
</dbReference>
<evidence type="ECO:0008006" key="9">
    <source>
        <dbReference type="Google" id="ProtNLM"/>
    </source>
</evidence>
<dbReference type="PANTHER" id="PTHR33545">
    <property type="entry name" value="UPF0750 MEMBRANE PROTEIN YITT-RELATED"/>
    <property type="match status" value="1"/>
</dbReference>